<organism evidence="2 3">
    <name type="scientific">Collybiopsis luxurians FD-317 M1</name>
    <dbReference type="NCBI Taxonomy" id="944289"/>
    <lineage>
        <taxon>Eukaryota</taxon>
        <taxon>Fungi</taxon>
        <taxon>Dikarya</taxon>
        <taxon>Basidiomycota</taxon>
        <taxon>Agaricomycotina</taxon>
        <taxon>Agaricomycetes</taxon>
        <taxon>Agaricomycetidae</taxon>
        <taxon>Agaricales</taxon>
        <taxon>Marasmiineae</taxon>
        <taxon>Omphalotaceae</taxon>
        <taxon>Collybiopsis</taxon>
        <taxon>Collybiopsis luxurians</taxon>
    </lineage>
</organism>
<dbReference type="AlphaFoldDB" id="A0A0D0AXQ8"/>
<feature type="region of interest" description="Disordered" evidence="1">
    <location>
        <begin position="1"/>
        <end position="24"/>
    </location>
</feature>
<reference evidence="2 3" key="1">
    <citation type="submission" date="2014-04" db="EMBL/GenBank/DDBJ databases">
        <title>Evolutionary Origins and Diversification of the Mycorrhizal Mutualists.</title>
        <authorList>
            <consortium name="DOE Joint Genome Institute"/>
            <consortium name="Mycorrhizal Genomics Consortium"/>
            <person name="Kohler A."/>
            <person name="Kuo A."/>
            <person name="Nagy L.G."/>
            <person name="Floudas D."/>
            <person name="Copeland A."/>
            <person name="Barry K.W."/>
            <person name="Cichocki N."/>
            <person name="Veneault-Fourrey C."/>
            <person name="LaButti K."/>
            <person name="Lindquist E.A."/>
            <person name="Lipzen A."/>
            <person name="Lundell T."/>
            <person name="Morin E."/>
            <person name="Murat C."/>
            <person name="Riley R."/>
            <person name="Ohm R."/>
            <person name="Sun H."/>
            <person name="Tunlid A."/>
            <person name="Henrissat B."/>
            <person name="Grigoriev I.V."/>
            <person name="Hibbett D.S."/>
            <person name="Martin F."/>
        </authorList>
    </citation>
    <scope>NUCLEOTIDE SEQUENCE [LARGE SCALE GENOMIC DNA]</scope>
    <source>
        <strain evidence="2 3">FD-317 M1</strain>
    </source>
</reference>
<sequence>MPQLMSRSERKPKYNDNDSIRSKFQPSPEHKLIFFRKNLENRYLNVESSQHKTEATLLPEICSDSICHTNTLAEIVTFPFGTHIGPLMGSAQVIQISKVSKSLETWLKMVHVHLPGINQDSSAEVTVVQWANHLPIIAESLSGIFLEGLYSNNLLFYQHSCALLNDIISALNMASAVRDLFSAASRDACLHPIAVKLADELLMFNEVCAMATGLKIAWEIQLRIWITAPKWHQS</sequence>
<accession>A0A0D0AXQ8</accession>
<evidence type="ECO:0000313" key="3">
    <source>
        <dbReference type="Proteomes" id="UP000053593"/>
    </source>
</evidence>
<dbReference type="HOGENOM" id="CLU_1185130_0_0_1"/>
<feature type="compositionally biased region" description="Basic and acidic residues" evidence="1">
    <location>
        <begin position="7"/>
        <end position="21"/>
    </location>
</feature>
<evidence type="ECO:0000313" key="2">
    <source>
        <dbReference type="EMBL" id="KIK55400.1"/>
    </source>
</evidence>
<keyword evidence="3" id="KW-1185">Reference proteome</keyword>
<dbReference type="EMBL" id="KN834806">
    <property type="protein sequence ID" value="KIK55400.1"/>
    <property type="molecule type" value="Genomic_DNA"/>
</dbReference>
<dbReference type="Proteomes" id="UP000053593">
    <property type="component" value="Unassembled WGS sequence"/>
</dbReference>
<name>A0A0D0AXQ8_9AGAR</name>
<gene>
    <name evidence="2" type="ORF">GYMLUDRAFT_62541</name>
</gene>
<proteinExistence type="predicted"/>
<protein>
    <submittedName>
        <fullName evidence="2">Uncharacterized protein</fullName>
    </submittedName>
</protein>
<evidence type="ECO:0000256" key="1">
    <source>
        <dbReference type="SAM" id="MobiDB-lite"/>
    </source>
</evidence>